<name>A0AAU9UN56_EUPED</name>
<dbReference type="InterPro" id="IPR010562">
    <property type="entry name" value="Haemolymph_juvenile_hormone-bd"/>
</dbReference>
<gene>
    <name evidence="1" type="ORF">EEDITHA_LOCUS14427</name>
</gene>
<dbReference type="EMBL" id="CAKOGL010000022">
    <property type="protein sequence ID" value="CAH2099453.1"/>
    <property type="molecule type" value="Genomic_DNA"/>
</dbReference>
<reference evidence="1" key="1">
    <citation type="submission" date="2022-03" db="EMBL/GenBank/DDBJ databases">
        <authorList>
            <person name="Tunstrom K."/>
        </authorList>
    </citation>
    <scope>NUCLEOTIDE SEQUENCE</scope>
</reference>
<dbReference type="AlphaFoldDB" id="A0AAU9UN56"/>
<dbReference type="Gene3D" id="3.15.10.30">
    <property type="entry name" value="Haemolymph juvenile hormone binding protein"/>
    <property type="match status" value="1"/>
</dbReference>
<dbReference type="Pfam" id="PF06585">
    <property type="entry name" value="JHBP"/>
    <property type="match status" value="1"/>
</dbReference>
<dbReference type="Proteomes" id="UP001153954">
    <property type="component" value="Unassembled WGS sequence"/>
</dbReference>
<organism evidence="1 2">
    <name type="scientific">Euphydryas editha</name>
    <name type="common">Edith's checkerspot</name>
    <dbReference type="NCBI Taxonomy" id="104508"/>
    <lineage>
        <taxon>Eukaryota</taxon>
        <taxon>Metazoa</taxon>
        <taxon>Ecdysozoa</taxon>
        <taxon>Arthropoda</taxon>
        <taxon>Hexapoda</taxon>
        <taxon>Insecta</taxon>
        <taxon>Pterygota</taxon>
        <taxon>Neoptera</taxon>
        <taxon>Endopterygota</taxon>
        <taxon>Lepidoptera</taxon>
        <taxon>Glossata</taxon>
        <taxon>Ditrysia</taxon>
        <taxon>Papilionoidea</taxon>
        <taxon>Nymphalidae</taxon>
        <taxon>Nymphalinae</taxon>
        <taxon>Euphydryas</taxon>
    </lineage>
</organism>
<dbReference type="PANTHER" id="PTHR11008:SF41">
    <property type="entry name" value="RE70318P"/>
    <property type="match status" value="1"/>
</dbReference>
<protein>
    <submittedName>
        <fullName evidence="1">Uncharacterized protein</fullName>
    </submittedName>
</protein>
<dbReference type="PANTHER" id="PTHR11008">
    <property type="entry name" value="PROTEIN TAKEOUT-LIKE PROTEIN"/>
    <property type="match status" value="1"/>
</dbReference>
<comment type="caution">
    <text evidence="1">The sequence shown here is derived from an EMBL/GenBank/DDBJ whole genome shotgun (WGS) entry which is preliminary data.</text>
</comment>
<keyword evidence="2" id="KW-1185">Reference proteome</keyword>
<proteinExistence type="predicted"/>
<dbReference type="InterPro" id="IPR038606">
    <property type="entry name" value="To_sf"/>
</dbReference>
<accession>A0AAU9UN56</accession>
<evidence type="ECO:0000313" key="1">
    <source>
        <dbReference type="EMBL" id="CAH2099453.1"/>
    </source>
</evidence>
<dbReference type="GO" id="GO:0005615">
    <property type="term" value="C:extracellular space"/>
    <property type="evidence" value="ECO:0007669"/>
    <property type="project" value="TreeGrafter"/>
</dbReference>
<evidence type="ECO:0000313" key="2">
    <source>
        <dbReference type="Proteomes" id="UP001153954"/>
    </source>
</evidence>
<sequence length="238" mass="27205">MNSLLYFAIIGIQFTNSLARQNIPLKCVFRNHNFLNIFDTDAVTASTNEGPTKNSLQFGVVKFDSHKVDKAGWILELKNIEFKGMDDAVLDDFSLNFVKNILQITFHTDLNVTYDYKTHGHLLLKPIFGEGLLTASLGNTEISMSMPFDFEEINGMKSMKLKDFHLGYNIGNKTALHFSNLYNGDKIMSDIMHSLINENFTYIASYFGKEFMDKFGEQIFNVFKNYMLANTVRDFSTC</sequence>
<dbReference type="SMART" id="SM00700">
    <property type="entry name" value="JHBP"/>
    <property type="match status" value="1"/>
</dbReference>